<evidence type="ECO:0000256" key="3">
    <source>
        <dbReference type="ARBA" id="ARBA00022553"/>
    </source>
</evidence>
<dbReference type="InterPro" id="IPR020806">
    <property type="entry name" value="PKS_PP-bd"/>
</dbReference>
<dbReference type="Pfam" id="PF21089">
    <property type="entry name" value="PKS_DH_N"/>
    <property type="match status" value="1"/>
</dbReference>
<dbReference type="Pfam" id="PF14765">
    <property type="entry name" value="PS-DH"/>
    <property type="match status" value="1"/>
</dbReference>
<dbReference type="SMART" id="SM00826">
    <property type="entry name" value="PKS_DH"/>
    <property type="match status" value="1"/>
</dbReference>
<dbReference type="Pfam" id="PF08659">
    <property type="entry name" value="KR"/>
    <property type="match status" value="2"/>
</dbReference>
<dbReference type="InterPro" id="IPR036291">
    <property type="entry name" value="NAD(P)-bd_dom_sf"/>
</dbReference>
<keyword evidence="7" id="KW-0012">Acyltransferase</keyword>
<dbReference type="GO" id="GO:0004315">
    <property type="term" value="F:3-oxoacyl-[acyl-carrier-protein] synthase activity"/>
    <property type="evidence" value="ECO:0007669"/>
    <property type="project" value="InterPro"/>
</dbReference>
<dbReference type="Gene3D" id="3.10.129.110">
    <property type="entry name" value="Polyketide synthase dehydratase"/>
    <property type="match status" value="1"/>
</dbReference>
<dbReference type="GO" id="GO:0004312">
    <property type="term" value="F:fatty acid synthase activity"/>
    <property type="evidence" value="ECO:0007669"/>
    <property type="project" value="TreeGrafter"/>
</dbReference>
<dbReference type="InterPro" id="IPR049900">
    <property type="entry name" value="PKS_mFAS_DH"/>
</dbReference>
<protein>
    <recommendedName>
        <fullName evidence="14">SDR family NAD(P)-dependent oxidoreductase</fullName>
    </recommendedName>
</protein>
<dbReference type="InterPro" id="IPR014030">
    <property type="entry name" value="Ketoacyl_synth_N"/>
</dbReference>
<dbReference type="GO" id="GO:0033068">
    <property type="term" value="P:macrolide biosynthetic process"/>
    <property type="evidence" value="ECO:0007669"/>
    <property type="project" value="UniProtKB-ARBA"/>
</dbReference>
<dbReference type="InterPro" id="IPR014043">
    <property type="entry name" value="Acyl_transferase_dom"/>
</dbReference>
<dbReference type="SUPFAM" id="SSF55048">
    <property type="entry name" value="Probable ACP-binding domain of malonyl-CoA ACP transacylase"/>
    <property type="match status" value="2"/>
</dbReference>
<feature type="active site" description="Proton donor; for dehydratase activity" evidence="8">
    <location>
        <position position="851"/>
    </location>
</feature>
<dbReference type="GO" id="GO:0031177">
    <property type="term" value="F:phosphopantetheine binding"/>
    <property type="evidence" value="ECO:0007669"/>
    <property type="project" value="InterPro"/>
</dbReference>
<dbReference type="NCBIfam" id="NF045894">
    <property type="entry name" value="PKS_plus_SDR"/>
    <property type="match status" value="1"/>
</dbReference>
<feature type="domain" description="Ketosynthase family 3 (KS3)" evidence="10">
    <location>
        <begin position="1543"/>
        <end position="1968"/>
    </location>
</feature>
<keyword evidence="4" id="KW-0808">Transferase</keyword>
<dbReference type="PANTHER" id="PTHR43775">
    <property type="entry name" value="FATTY ACID SYNTHASE"/>
    <property type="match status" value="1"/>
</dbReference>
<dbReference type="Pfam" id="PF00550">
    <property type="entry name" value="PP-binding"/>
    <property type="match status" value="2"/>
</dbReference>
<dbReference type="Proteomes" id="UP000655443">
    <property type="component" value="Unassembled WGS sequence"/>
</dbReference>
<evidence type="ECO:0000256" key="4">
    <source>
        <dbReference type="ARBA" id="ARBA00022679"/>
    </source>
</evidence>
<dbReference type="InterPro" id="IPR016036">
    <property type="entry name" value="Malonyl_transacylase_ACP-bd"/>
</dbReference>
<evidence type="ECO:0000256" key="8">
    <source>
        <dbReference type="PROSITE-ProRule" id="PRU01363"/>
    </source>
</evidence>
<dbReference type="Pfam" id="PF18369">
    <property type="entry name" value="PKS_DE"/>
    <property type="match status" value="1"/>
</dbReference>
<dbReference type="InterPro" id="IPR032821">
    <property type="entry name" value="PKS_assoc"/>
</dbReference>
<dbReference type="InterPro" id="IPR001227">
    <property type="entry name" value="Ac_transferase_dom_sf"/>
</dbReference>
<feature type="region of interest" description="N-terminal hotdog fold" evidence="8">
    <location>
        <begin position="649"/>
        <end position="773"/>
    </location>
</feature>
<dbReference type="SMART" id="SM00827">
    <property type="entry name" value="PKS_AT"/>
    <property type="match status" value="2"/>
</dbReference>
<keyword evidence="6" id="KW-0511">Multifunctional enzyme</keyword>
<dbReference type="InterPro" id="IPR016035">
    <property type="entry name" value="Acyl_Trfase/lysoPLipase"/>
</dbReference>
<reference evidence="12" key="1">
    <citation type="journal article" date="2014" name="Int. J. Syst. Evol. Microbiol.">
        <title>Complete genome sequence of Corynebacterium casei LMG S-19264T (=DSM 44701T), isolated from a smear-ripened cheese.</title>
        <authorList>
            <consortium name="US DOE Joint Genome Institute (JGI-PGF)"/>
            <person name="Walter F."/>
            <person name="Albersmeier A."/>
            <person name="Kalinowski J."/>
            <person name="Ruckert C."/>
        </authorList>
    </citation>
    <scope>NUCLEOTIDE SEQUENCE</scope>
    <source>
        <strain evidence="12">JCM 4714</strain>
    </source>
</reference>
<dbReference type="Pfam" id="PF02801">
    <property type="entry name" value="Ketoacyl-synt_C"/>
    <property type="match status" value="2"/>
</dbReference>
<dbReference type="Gene3D" id="3.40.366.10">
    <property type="entry name" value="Malonyl-Coenzyme A Acyl Carrier Protein, domain 2"/>
    <property type="match status" value="2"/>
</dbReference>
<evidence type="ECO:0000259" key="9">
    <source>
        <dbReference type="PROSITE" id="PS50075"/>
    </source>
</evidence>
<feature type="region of interest" description="C-terminal hotdog fold" evidence="8">
    <location>
        <begin position="790"/>
        <end position="928"/>
    </location>
</feature>
<dbReference type="InterPro" id="IPR006162">
    <property type="entry name" value="Ppantetheine_attach_site"/>
</dbReference>
<evidence type="ECO:0000256" key="5">
    <source>
        <dbReference type="ARBA" id="ARBA00023194"/>
    </source>
</evidence>
<dbReference type="InterPro" id="IPR020807">
    <property type="entry name" value="PKS_DH"/>
</dbReference>
<name>A0A918YRI0_9ACTN</name>
<evidence type="ECO:0000259" key="10">
    <source>
        <dbReference type="PROSITE" id="PS52004"/>
    </source>
</evidence>
<keyword evidence="3" id="KW-0597">Phosphoprotein</keyword>
<dbReference type="InterPro" id="IPR013968">
    <property type="entry name" value="PKS_KR"/>
</dbReference>
<dbReference type="Pfam" id="PF22953">
    <property type="entry name" value="SpnB_Rossmann"/>
    <property type="match status" value="1"/>
</dbReference>
<dbReference type="PANTHER" id="PTHR43775:SF51">
    <property type="entry name" value="INACTIVE PHENOLPHTHIOCEROL SYNTHESIS POLYKETIDE SYNTHASE TYPE I PKS1-RELATED"/>
    <property type="match status" value="1"/>
</dbReference>
<dbReference type="PROSITE" id="PS52019">
    <property type="entry name" value="PKS_MFAS_DH"/>
    <property type="match status" value="1"/>
</dbReference>
<comment type="pathway">
    <text evidence="1">Antibiotic biosynthesis.</text>
</comment>
<feature type="domain" description="Carrier" evidence="9">
    <location>
        <begin position="2982"/>
        <end position="3057"/>
    </location>
</feature>
<dbReference type="SUPFAM" id="SSF47336">
    <property type="entry name" value="ACP-like"/>
    <property type="match status" value="2"/>
</dbReference>
<dbReference type="Gene3D" id="1.10.1200.10">
    <property type="entry name" value="ACP-like"/>
    <property type="match status" value="2"/>
</dbReference>
<dbReference type="InterPro" id="IPR009081">
    <property type="entry name" value="PP-bd_ACP"/>
</dbReference>
<dbReference type="FunFam" id="3.40.47.10:FF:000019">
    <property type="entry name" value="Polyketide synthase type I"/>
    <property type="match status" value="1"/>
</dbReference>
<evidence type="ECO:0000259" key="11">
    <source>
        <dbReference type="PROSITE" id="PS52019"/>
    </source>
</evidence>
<organism evidence="12 13">
    <name type="scientific">Streptomyces alanosinicus</name>
    <dbReference type="NCBI Taxonomy" id="68171"/>
    <lineage>
        <taxon>Bacteria</taxon>
        <taxon>Bacillati</taxon>
        <taxon>Actinomycetota</taxon>
        <taxon>Actinomycetes</taxon>
        <taxon>Kitasatosporales</taxon>
        <taxon>Streptomycetaceae</taxon>
        <taxon>Streptomyces</taxon>
    </lineage>
</organism>
<sequence>MGLLLVERLSDARRKGHRVLAVVAGSAVNQDGASNGLTAPNGPSQQRVIRQALAGAGLKPADVDVVEAHGTGTPLGDPIEAQALLATYGQDRERPLWLGSLKSNIGHTQAAAGVGGVIKMVMAMRYGVLPRTLHVDEPSSHVDWAAGEVTLLADSVVWPRSEDRFRRAGVSSFGISGTNAHVVLEEAPEVSVEVVEASSGPVRVPVVVSGASAEALRGQAERLAAWLSSDSGLSHRDVALSLATTRSTLEHRAVLLAADQEELLQGLRALADDDQAPGLVRGAQTRAGKTALLFAGQGSQRLGMGRELYETYPVFAAAFDAVDAELPFSLRDVVFGEDADLLNQTEFAQPALFALEVALFRLLESWGVRPDVLAGHSIGEIAAAHVAGMWSLADACRLVAARGRLMQALPSGGAMVALQATEGELLPLLTDEMGIAAVNGPQSVVIAGAVDAVEEVAAHFRTEGRKTTPLRVSHAFHSPLMEPMLADFRKVAESLTYERPKLSLVSTVTGKAATADELMSPDYWVGHVRQPVRYADAVRTLAEQGIGRYLELGPDGTLTALAQTSLDDADEALLVPALRKDRPETSTFLAAVAGLFTHGADVDWRALFPGSGARAVELPTYAFQRKRFWPQASHRPGDLAAAGLGAAGHPLLGAAVELAGGGVVLTGRLSLRSHPWLRDHTVLGAVVFPGTGYAELALCAGDHVDCARVEELTIAVPLVVPEQGMVRLQVTVGVADDSGRRTVEVHSRPQDASDDTPWVLHAGGLLAPDTTTEATADAAFDLAEWPPKGAEPRPVADVYDRFAAAGLAYGPVFQGLRTVWRRGDEVFAEVVLPEEHEGLAGRFGVHPALLDSALHAVLFGPLGEAGAGRLPFSWNGLSLHASGARALRVRVAPAGPDAVTLHLADPAGDAVAAVESLSLREVPSELATGAGLTASSGTYRIDWTPLPTATATTSTSTSTSSAPADDASLADGRTILLSDHLTPDDDPNAALPALPVRTWSELTRAVHDGDPAPETVLLPWSGAADAPFEGSVAAAHAVTAAALSFVQDWLAADEFTGTRLVVVTRGAVAVTPDEGADPALAALWGLMRAARTENPGRFALADLDGTPESWDTLVALLADADTLAAETELAVRGGTPLVPRLVAASLPAPSVTDAPSATRPVRLADGTVLVTGGTGGLGALVARHLVTEHGVRHLLLAGRRGPDAPGAAELTAELTDLGADVTVAACDVADRRALETLLASIPADRPLTGVIHTAGVVDDGVTASLTEERLRAVLRPKADATEHLDALTRDLDLAAFVLFSSVSGTFGGAGQANYAAANAYLDAIAVCRRHLGLPAVSLAWGPWAPGAGMTAELTEADLRRMARGGVRPLAVEQGLAVLDAALRDTELSFLLPVDLDLAALRELPEVPALLRGLVRGPARRAAHTGGHRADGDELRTRLSALPTAEREPFLLDLVSALVAQVLGHASAAEVEPGQAFKTLGFDSLTSVELRNRVNAATGLRLPATLVFDHPSPAALARHLLTALGGDAADPQGVVLPAGKGVDDDPVVIVGMACRFPGGVESPDDLWRLVSEGGDAIGDFPTDRGWDLEALYDPEPGRLGKSYVRRGGFLYDAASFDAGLFGISPREALAMDPQQRLLLEVSWEVFERAGIDPTALRGSRTGVFAGVMGQYYNSWLREGEHDSDGYLLTGNTSSVHSGRIAYSFGLEGPAMTVDTACSSSLVTLHLATQSLRSGECDLALTGGVMVMSTPDTFVDFSQQRGLASDGRCKSFGAGADGTAWSEGIGMLVLERLSDARRNGHRVLAVVAGSAVNQDGASNGLTAPNGPSQERVIRQALAGAGLKPADVDAVEAHGTGTPLGDPIEAQALLATYGQDRQQPLWLGSLKSNVGHTQAAAGVGGVIKMVMAMRHGVLPRTLHADEPSPFVDWTAGEITLLTENVEWPRPQDRPRRAGVSSFGISGTNAHVIIEQAPDTVTPEPGAADELPVTPIALSAASEGALRGQAERLWARVDTDRALRLSDLGLSSALRPWLEHRAVVLAADRDELLRGLRAVALGGHDTGVLAGTPGGSAGRRLAFLFAGQGSQRLGMGRELYEAFPVFAETLDGVDAELPFALREVVFGGDANLLNRTEYAQPALFALEVALFRLLESWGVRPDMLAGHSVGEIAAAHVAGVWSLADACRLVEARGRLMQALPEGGAMAAVQATEDEVASLLDDRVGVAAVNGPQAVVISGAAEAVDEVADHFRAQDRKVTALRVSHAFHSPLMEPMLAEFREVAESLSYEQPRIPIVSTLTGELATAEELMSPAHWVDHVRRPVRFADAVRRLDGHSVSRFVELGPDGTLTALAQGGLDGDVQERLLTPTLRKDRAEPMSLLSAVASLRLHGGQVDWPALFAPTRAAVVDLPTYAFEHERFWPEGARPGGPSAAGFADRADAGFWTAVEQGDAAVLADSLGVAEDALDGLLPALSSWWRGQREQSRVDDWLYGTSWKPLGTVAAGALPGRWLAVLPAGLRDDAWSGAVLDGLTANGAEPARVVYEPGTDRGALGALLTAAARQEPVAGVLSFLALPDPNGENTTEATGGQDAGDGVPAGPAATAVLVQALGDTGIAAPLWALTRGAVSVNRSDQAPDPEQGAVWGLGRVAALEHPDGWGGLVDLPQVMDRRTAGRLAGVLTGRTGEDQVAIRATGVFGRRLGRTAPGALGAGWRPSGTVLITGGTGALGARVARWAAAQGAGHLVLISRRGLDAPGAPQLRDDLAATGVRVTVAACDAADRDALAALLSEHPVDAVVHTAGVLDDGLVEALTPERFTAVLRAKAVAARNLDELTRDRELSAFVLFSSFAGAIGSPGQGNYAAANAYLDTLAERRRAAGLVATSVAWGPWAEDGMAADGSVEEYLRRRGLTGLDPDLALVAMERLAGGGDPAAVVARADWTRFAPAFTAGRATTLFGEIPEAEVALADAVSGADSGALRQRLAGLGADERSAALVELVREQAALVLGHAKAGAVDPARAFREAGFDSLTAVELRNRLGAATGLKLPATLVFDYPAPVDIARYLEAELAGPDGDSAGEAGVVAEIDRLAEALAAQAGAGGEPHPEITAKLRELLAMWTGADAADETDDAVAELDVATDEEMFELLDKELGTS</sequence>
<dbReference type="InterPro" id="IPR016039">
    <property type="entry name" value="Thiolase-like"/>
</dbReference>
<reference evidence="12" key="2">
    <citation type="submission" date="2020-09" db="EMBL/GenBank/DDBJ databases">
        <authorList>
            <person name="Sun Q."/>
            <person name="Ohkuma M."/>
        </authorList>
    </citation>
    <scope>NUCLEOTIDE SEQUENCE</scope>
    <source>
        <strain evidence="12">JCM 4714</strain>
    </source>
</reference>
<dbReference type="Gene3D" id="3.40.47.10">
    <property type="match status" value="2"/>
</dbReference>
<dbReference type="PROSITE" id="PS00012">
    <property type="entry name" value="PHOSPHOPANTETHEINE"/>
    <property type="match status" value="2"/>
</dbReference>
<evidence type="ECO:0000313" key="12">
    <source>
        <dbReference type="EMBL" id="GHE13873.1"/>
    </source>
</evidence>
<dbReference type="FunFam" id="1.10.1200.10:FF:000007">
    <property type="entry name" value="Probable polyketide synthase pks17"/>
    <property type="match status" value="2"/>
</dbReference>
<keyword evidence="5" id="KW-0045">Antibiotic biosynthesis</keyword>
<evidence type="ECO:0000256" key="6">
    <source>
        <dbReference type="ARBA" id="ARBA00023268"/>
    </source>
</evidence>
<dbReference type="SUPFAM" id="SSF53901">
    <property type="entry name" value="Thiolase-like"/>
    <property type="match status" value="2"/>
</dbReference>
<dbReference type="SMART" id="SM00825">
    <property type="entry name" value="PKS_KS"/>
    <property type="match status" value="2"/>
</dbReference>
<dbReference type="InterPro" id="IPR055123">
    <property type="entry name" value="SpnB-like_Rossmann"/>
</dbReference>
<dbReference type="InterPro" id="IPR042104">
    <property type="entry name" value="PKS_dehydratase_sf"/>
</dbReference>
<dbReference type="Gene3D" id="3.40.50.720">
    <property type="entry name" value="NAD(P)-binding Rossmann-like Domain"/>
    <property type="match status" value="2"/>
</dbReference>
<dbReference type="SMART" id="SM00822">
    <property type="entry name" value="PKS_KR"/>
    <property type="match status" value="2"/>
</dbReference>
<feature type="domain" description="Ketosynthase family 3 (KS3)" evidence="10">
    <location>
        <begin position="1"/>
        <end position="186"/>
    </location>
</feature>
<feature type="domain" description="PKS/mFAS DH" evidence="11">
    <location>
        <begin position="649"/>
        <end position="928"/>
    </location>
</feature>
<dbReference type="InterPro" id="IPR041618">
    <property type="entry name" value="PKS_DE"/>
</dbReference>
<evidence type="ECO:0008006" key="14">
    <source>
        <dbReference type="Google" id="ProtNLM"/>
    </source>
</evidence>
<dbReference type="SMART" id="SM01294">
    <property type="entry name" value="PKS_PP_betabranch"/>
    <property type="match status" value="2"/>
</dbReference>
<comment type="caution">
    <text evidence="12">The sequence shown here is derived from an EMBL/GenBank/DDBJ whole genome shotgun (WGS) entry which is preliminary data.</text>
</comment>
<evidence type="ECO:0000256" key="7">
    <source>
        <dbReference type="ARBA" id="ARBA00023315"/>
    </source>
</evidence>
<evidence type="ECO:0000256" key="1">
    <source>
        <dbReference type="ARBA" id="ARBA00004792"/>
    </source>
</evidence>
<dbReference type="CDD" id="cd08956">
    <property type="entry name" value="KR_3_FAS_SDR_x"/>
    <property type="match status" value="1"/>
</dbReference>
<dbReference type="SUPFAM" id="SSF51735">
    <property type="entry name" value="NAD(P)-binding Rossmann-fold domains"/>
    <property type="match status" value="4"/>
</dbReference>
<dbReference type="GO" id="GO:0006633">
    <property type="term" value="P:fatty acid biosynthetic process"/>
    <property type="evidence" value="ECO:0007669"/>
    <property type="project" value="InterPro"/>
</dbReference>
<dbReference type="PROSITE" id="PS52004">
    <property type="entry name" value="KS3_2"/>
    <property type="match status" value="2"/>
</dbReference>
<dbReference type="FunFam" id="3.40.366.10:FF:000002">
    <property type="entry name" value="Probable polyketide synthase 2"/>
    <property type="match status" value="2"/>
</dbReference>
<dbReference type="SUPFAM" id="SSF52151">
    <property type="entry name" value="FabD/lysophospholipase-like"/>
    <property type="match status" value="2"/>
</dbReference>
<dbReference type="CDD" id="cd08952">
    <property type="entry name" value="KR_1_SDR_x"/>
    <property type="match status" value="1"/>
</dbReference>
<feature type="domain" description="Carrier" evidence="9">
    <location>
        <begin position="1448"/>
        <end position="1523"/>
    </location>
</feature>
<dbReference type="InterPro" id="IPR020841">
    <property type="entry name" value="PKS_Beta-ketoAc_synthase_dom"/>
</dbReference>
<dbReference type="InterPro" id="IPR049551">
    <property type="entry name" value="PKS_DH_C"/>
</dbReference>
<dbReference type="InterPro" id="IPR018201">
    <property type="entry name" value="Ketoacyl_synth_AS"/>
</dbReference>
<dbReference type="InterPro" id="IPR057326">
    <property type="entry name" value="KR_dom"/>
</dbReference>
<dbReference type="CDD" id="cd00833">
    <property type="entry name" value="PKS"/>
    <property type="match status" value="2"/>
</dbReference>
<proteinExistence type="predicted"/>
<dbReference type="InterPro" id="IPR036736">
    <property type="entry name" value="ACP-like_sf"/>
</dbReference>
<feature type="active site" description="Proton acceptor; for dehydratase activity" evidence="8">
    <location>
        <position position="680"/>
    </location>
</feature>
<dbReference type="Pfam" id="PF00109">
    <property type="entry name" value="ketoacyl-synt"/>
    <property type="match status" value="1"/>
</dbReference>
<gene>
    <name evidence="12" type="ORF">GCM10010339_82560</name>
</gene>
<dbReference type="InterPro" id="IPR014031">
    <property type="entry name" value="Ketoacyl_synth_C"/>
</dbReference>
<dbReference type="Gene3D" id="3.30.70.3290">
    <property type="match status" value="2"/>
</dbReference>
<dbReference type="PROSITE" id="PS00606">
    <property type="entry name" value="KS3_1"/>
    <property type="match status" value="1"/>
</dbReference>
<dbReference type="InterPro" id="IPR049552">
    <property type="entry name" value="PKS_DH_N"/>
</dbReference>
<keyword evidence="13" id="KW-1185">Reference proteome</keyword>
<keyword evidence="2" id="KW-0596">Phosphopantetheine</keyword>
<dbReference type="Pfam" id="PF16197">
    <property type="entry name" value="KAsynt_C_assoc"/>
    <property type="match status" value="2"/>
</dbReference>
<dbReference type="InterPro" id="IPR050091">
    <property type="entry name" value="PKS_NRPS_Biosynth_Enz"/>
</dbReference>
<dbReference type="PROSITE" id="PS50075">
    <property type="entry name" value="CARRIER"/>
    <property type="match status" value="2"/>
</dbReference>
<dbReference type="EMBL" id="BMVG01000045">
    <property type="protein sequence ID" value="GHE13873.1"/>
    <property type="molecule type" value="Genomic_DNA"/>
</dbReference>
<evidence type="ECO:0000256" key="2">
    <source>
        <dbReference type="ARBA" id="ARBA00022450"/>
    </source>
</evidence>
<evidence type="ECO:0000313" key="13">
    <source>
        <dbReference type="Proteomes" id="UP000655443"/>
    </source>
</evidence>
<accession>A0A918YRI0</accession>
<dbReference type="SMART" id="SM00823">
    <property type="entry name" value="PKS_PP"/>
    <property type="match status" value="2"/>
</dbReference>
<dbReference type="Pfam" id="PF00698">
    <property type="entry name" value="Acyl_transf_1"/>
    <property type="match status" value="2"/>
</dbReference>